<feature type="transmembrane region" description="Helical" evidence="8">
    <location>
        <begin position="1063"/>
        <end position="1089"/>
    </location>
</feature>
<proteinExistence type="inferred from homology"/>
<evidence type="ECO:0000259" key="9">
    <source>
        <dbReference type="Pfam" id="PF02687"/>
    </source>
</evidence>
<feature type="transmembrane region" description="Helical" evidence="8">
    <location>
        <begin position="388"/>
        <end position="411"/>
    </location>
</feature>
<keyword evidence="2" id="KW-1003">Cell membrane</keyword>
<dbReference type="Pfam" id="PF02687">
    <property type="entry name" value="FtsX"/>
    <property type="match status" value="2"/>
</dbReference>
<keyword evidence="3 8" id="KW-0812">Transmembrane</keyword>
<feature type="region of interest" description="Disordered" evidence="7">
    <location>
        <begin position="910"/>
        <end position="939"/>
    </location>
</feature>
<evidence type="ECO:0000256" key="8">
    <source>
        <dbReference type="SAM" id="Phobius"/>
    </source>
</evidence>
<keyword evidence="4 8" id="KW-1133">Transmembrane helix</keyword>
<gene>
    <name evidence="10" type="ORF">SAMN05216260_101147</name>
</gene>
<dbReference type="InterPro" id="IPR003838">
    <property type="entry name" value="ABC3_permease_C"/>
</dbReference>
<feature type="transmembrane region" description="Helical" evidence="8">
    <location>
        <begin position="517"/>
        <end position="538"/>
    </location>
</feature>
<feature type="transmembrane region" description="Helical" evidence="8">
    <location>
        <begin position="439"/>
        <end position="460"/>
    </location>
</feature>
<protein>
    <submittedName>
        <fullName evidence="10">FtsX-like permease family protein</fullName>
    </submittedName>
</protein>
<dbReference type="AlphaFoldDB" id="A0A1G7BK67"/>
<feature type="region of interest" description="Disordered" evidence="7">
    <location>
        <begin position="116"/>
        <end position="167"/>
    </location>
</feature>
<accession>A0A1G7BK67</accession>
<feature type="transmembrane region" description="Helical" evidence="8">
    <location>
        <begin position="1120"/>
        <end position="1139"/>
    </location>
</feature>
<dbReference type="EMBL" id="FNAX01000001">
    <property type="protein sequence ID" value="SDE27449.1"/>
    <property type="molecule type" value="Genomic_DNA"/>
</dbReference>
<evidence type="ECO:0000313" key="11">
    <source>
        <dbReference type="Proteomes" id="UP000198614"/>
    </source>
</evidence>
<evidence type="ECO:0000256" key="2">
    <source>
        <dbReference type="ARBA" id="ARBA00022475"/>
    </source>
</evidence>
<evidence type="ECO:0000256" key="5">
    <source>
        <dbReference type="ARBA" id="ARBA00023136"/>
    </source>
</evidence>
<dbReference type="Proteomes" id="UP000198614">
    <property type="component" value="Unassembled WGS sequence"/>
</dbReference>
<feature type="transmembrane region" description="Helical" evidence="8">
    <location>
        <begin position="575"/>
        <end position="595"/>
    </location>
</feature>
<feature type="transmembrane region" description="Helical" evidence="8">
    <location>
        <begin position="345"/>
        <end position="367"/>
    </location>
</feature>
<sequence length="1155" mass="117225">MGARPGRAAGGRVTGLVLLRARAHRLLLAAALLTVALTTAVLATLTAYSGALGDASVRHALAEAPTAGEAALVVKAEVPAQGRAAADKAVRAGARRTFDGLPVTVRTLVRSGPYALPRSLRPAAHPAAGAAGKGGGEGDGKTGENSENSENSDSGSGSGEGDNPDLTFFAALDRGQIRFTAGRAPAAPAASGTVEVALPEAAAKRLRLAPGDRFTVTDRLDGPSVKVRVSGLYRPARPDAPYWRLDDLGGRGVGTLSFTTYGPLLTDPGALASGRVGTGSTAWLATADHSRLRTGDLDRLRDAAVAGSRSLRHSPALGGSTAVSTSLPAVLDRVERALLVARSTLLIVALQLVLLAGYALLLVAGLLSAERAAETRLLRARGASRPRVAGLAGLEALLLALPAAVCAPLLAGPLTGLLSGLGPPARIGLRPDASADEPGVWLVAVAVALGCALAVAAPALTATSDAPTGRARALPAPVRAGADLGLLAVAGVAYWQLDRRAGGAVSGDGSGGLGIDPLLVAAPALALLAGTVLTLRLLPPVARLAERRAAAGRGLTAALAGWQFSRRPGRTGGPVLLLVLAVALGLLGIGQAASWSRSQDDQADFRAGAPVRVTLTGEGTLGEAEAFAELPGVREAAPAARTTAPLSGDRTATVLALDTAHAAETVLLRSDLAPTGTPLTGLAPKRSAAATAGTRLPKDAAALRVALRLRSDPPAESGTTADVRATVVDRYGVPYPLTAGALPADGRRHEVTLDLSGAAGPLTLTGLELTVPQPVSTARRQTFAVERLTAVAADGGTSRPRAATAWTATSRTDGAEATVDGRDRPTAPRVRRAPDGTVSVRYGTGFVPRQLSWASSTLTVRLRAGGAEAPEATGIATDRFLRASGARRGERVDVQFGGATVPVRITGTTKALPTTTPEDNAAGATGTSTTGTSAAGRGEEADGGALLVDLRAVNDVLRTRYGQSAPPTEWWLRPDPGATARVAAALRERPELTPSQVLVRDEIAARLRDDPFGVGPQAAFAAAAVVAAALAAVGFAVSTAGALRERATEFAVLRALGAPRRQLARLVAVEQGLLVALGLLVGTALGTVLTRAVVPLIVMTSGAARPVPDVLVRLPLPQSLLLLAVVAATPLALTVHLSLRRRPHPASSLRRQGGE</sequence>
<evidence type="ECO:0000256" key="3">
    <source>
        <dbReference type="ARBA" id="ARBA00022692"/>
    </source>
</evidence>
<feature type="domain" description="ABC3 transporter permease C-terminal" evidence="9">
    <location>
        <begin position="347"/>
        <end position="458"/>
    </location>
</feature>
<feature type="transmembrane region" description="Helical" evidence="8">
    <location>
        <begin position="1018"/>
        <end position="1043"/>
    </location>
</feature>
<evidence type="ECO:0000313" key="10">
    <source>
        <dbReference type="EMBL" id="SDE27449.1"/>
    </source>
</evidence>
<keyword evidence="5 8" id="KW-0472">Membrane</keyword>
<feature type="compositionally biased region" description="Low complexity" evidence="7">
    <location>
        <begin position="145"/>
        <end position="155"/>
    </location>
</feature>
<evidence type="ECO:0000256" key="6">
    <source>
        <dbReference type="ARBA" id="ARBA00038076"/>
    </source>
</evidence>
<feature type="domain" description="ABC3 transporter permease C-terminal" evidence="9">
    <location>
        <begin position="1023"/>
        <end position="1116"/>
    </location>
</feature>
<feature type="region of interest" description="Disordered" evidence="7">
    <location>
        <begin position="810"/>
        <end position="832"/>
    </location>
</feature>
<organism evidence="10 11">
    <name type="scientific">Streptomyces griseoaurantiacus</name>
    <dbReference type="NCBI Taxonomy" id="68213"/>
    <lineage>
        <taxon>Bacteria</taxon>
        <taxon>Bacillati</taxon>
        <taxon>Actinomycetota</taxon>
        <taxon>Actinomycetes</taxon>
        <taxon>Kitasatosporales</taxon>
        <taxon>Streptomycetaceae</taxon>
        <taxon>Streptomyces</taxon>
        <taxon>Streptomyces aurantiacus group</taxon>
    </lineage>
</organism>
<dbReference type="GO" id="GO:0005886">
    <property type="term" value="C:plasma membrane"/>
    <property type="evidence" value="ECO:0007669"/>
    <property type="project" value="UniProtKB-SubCell"/>
</dbReference>
<evidence type="ECO:0000256" key="4">
    <source>
        <dbReference type="ARBA" id="ARBA00022989"/>
    </source>
</evidence>
<evidence type="ECO:0000256" key="7">
    <source>
        <dbReference type="SAM" id="MobiDB-lite"/>
    </source>
</evidence>
<feature type="compositionally biased region" description="Low complexity" evidence="7">
    <location>
        <begin position="910"/>
        <end position="936"/>
    </location>
</feature>
<dbReference type="PANTHER" id="PTHR30572">
    <property type="entry name" value="MEMBRANE COMPONENT OF TRANSPORTER-RELATED"/>
    <property type="match status" value="1"/>
</dbReference>
<name>A0A1G7BK67_9ACTN</name>
<reference evidence="10 11" key="1">
    <citation type="submission" date="2016-10" db="EMBL/GenBank/DDBJ databases">
        <authorList>
            <person name="de Groot N.N."/>
        </authorList>
    </citation>
    <scope>NUCLEOTIDE SEQUENCE [LARGE SCALE GENOMIC DNA]</scope>
    <source>
        <strain evidence="10 11">CGMCC 4.1859</strain>
    </source>
</reference>
<dbReference type="GO" id="GO:0022857">
    <property type="term" value="F:transmembrane transporter activity"/>
    <property type="evidence" value="ECO:0007669"/>
    <property type="project" value="TreeGrafter"/>
</dbReference>
<comment type="subcellular location">
    <subcellularLocation>
        <location evidence="1">Cell membrane</location>
        <topology evidence="1">Multi-pass membrane protein</topology>
    </subcellularLocation>
</comment>
<dbReference type="PANTHER" id="PTHR30572:SF4">
    <property type="entry name" value="ABC TRANSPORTER PERMEASE YTRF"/>
    <property type="match status" value="1"/>
</dbReference>
<comment type="similarity">
    <text evidence="6">Belongs to the ABC-4 integral membrane protein family.</text>
</comment>
<dbReference type="InterPro" id="IPR050250">
    <property type="entry name" value="Macrolide_Exporter_MacB"/>
</dbReference>
<evidence type="ECO:0000256" key="1">
    <source>
        <dbReference type="ARBA" id="ARBA00004651"/>
    </source>
</evidence>
<feature type="transmembrane region" description="Helical" evidence="8">
    <location>
        <begin position="480"/>
        <end position="497"/>
    </location>
</feature>